<evidence type="ECO:0000256" key="15">
    <source>
        <dbReference type="SAM" id="Phobius"/>
    </source>
</evidence>
<evidence type="ECO:0000256" key="6">
    <source>
        <dbReference type="ARBA" id="ARBA00022448"/>
    </source>
</evidence>
<keyword evidence="9 15" id="KW-0812">Transmembrane</keyword>
<comment type="function">
    <text evidence="2">Membrane-anchoring subunit of succinate dehydrogenase (SDH).</text>
</comment>
<evidence type="ECO:0000256" key="13">
    <source>
        <dbReference type="ARBA" id="ARBA00023004"/>
    </source>
</evidence>
<accession>A0ABW8KGS6</accession>
<evidence type="ECO:0000256" key="3">
    <source>
        <dbReference type="ARBA" id="ARBA00004141"/>
    </source>
</evidence>
<dbReference type="Pfam" id="PF01127">
    <property type="entry name" value="Sdh_cyt"/>
    <property type="match status" value="1"/>
</dbReference>
<keyword evidence="12 15" id="KW-1133">Transmembrane helix</keyword>
<evidence type="ECO:0000256" key="11">
    <source>
        <dbReference type="ARBA" id="ARBA00022982"/>
    </source>
</evidence>
<protein>
    <recommendedName>
        <fullName evidence="5">Succinate dehydrogenase hydrophobic membrane anchor subunit</fullName>
    </recommendedName>
</protein>
<dbReference type="RefSeq" id="WP_404539101.1">
    <property type="nucleotide sequence ID" value="NZ_JADIKL010000004.1"/>
</dbReference>
<feature type="transmembrane region" description="Helical" evidence="15">
    <location>
        <begin position="111"/>
        <end position="139"/>
    </location>
</feature>
<gene>
    <name evidence="16" type="primary">sdhD</name>
    <name evidence="16" type="ORF">ISP14_10345</name>
</gene>
<evidence type="ECO:0000256" key="12">
    <source>
        <dbReference type="ARBA" id="ARBA00022989"/>
    </source>
</evidence>
<dbReference type="Gene3D" id="1.20.1300.10">
    <property type="entry name" value="Fumarate reductase/succinate dehydrogenase, transmembrane subunit"/>
    <property type="match status" value="1"/>
</dbReference>
<evidence type="ECO:0000256" key="1">
    <source>
        <dbReference type="ARBA" id="ARBA00001971"/>
    </source>
</evidence>
<proteinExistence type="predicted"/>
<dbReference type="SUPFAM" id="SSF81343">
    <property type="entry name" value="Fumarate reductase respiratory complex transmembrane subunits"/>
    <property type="match status" value="1"/>
</dbReference>
<dbReference type="InterPro" id="IPR000701">
    <property type="entry name" value="SuccDH_FuR_B_TM-su"/>
</dbReference>
<sequence>MSEWKRGDPLQRNQPGGRATALHRSIGLGSAKAGASHWWLQRATAVALIPLLMWFLAALVSHARAGHAELVAWLARPVTAVLMILLLVAMFQHLRLGLQVVAEDYVHADRIRFAVTAAIHGISYALMTAGIFAVLLIALR</sequence>
<keyword evidence="11" id="KW-0249">Electron transport</keyword>
<organism evidence="16 17">
    <name type="scientific">Dyella agri</name>
    <dbReference type="NCBI Taxonomy" id="1926869"/>
    <lineage>
        <taxon>Bacteria</taxon>
        <taxon>Pseudomonadati</taxon>
        <taxon>Pseudomonadota</taxon>
        <taxon>Gammaproteobacteria</taxon>
        <taxon>Lysobacterales</taxon>
        <taxon>Rhodanobacteraceae</taxon>
        <taxon>Dyella</taxon>
    </lineage>
</organism>
<keyword evidence="7" id="KW-0816">Tricarboxylic acid cycle</keyword>
<evidence type="ECO:0000256" key="8">
    <source>
        <dbReference type="ARBA" id="ARBA00022617"/>
    </source>
</evidence>
<feature type="transmembrane region" description="Helical" evidence="15">
    <location>
        <begin position="39"/>
        <end position="61"/>
    </location>
</feature>
<keyword evidence="8" id="KW-0349">Heme</keyword>
<dbReference type="CDD" id="cd03495">
    <property type="entry name" value="SQR_TypeC_SdhD_like"/>
    <property type="match status" value="1"/>
</dbReference>
<evidence type="ECO:0000313" key="17">
    <source>
        <dbReference type="Proteomes" id="UP001620397"/>
    </source>
</evidence>
<evidence type="ECO:0000313" key="16">
    <source>
        <dbReference type="EMBL" id="MFK2931191.1"/>
    </source>
</evidence>
<dbReference type="InterPro" id="IPR014312">
    <property type="entry name" value="Succ_DH_anchor"/>
</dbReference>
<name>A0ABW8KGS6_9GAMM</name>
<evidence type="ECO:0000256" key="7">
    <source>
        <dbReference type="ARBA" id="ARBA00022532"/>
    </source>
</evidence>
<evidence type="ECO:0000256" key="14">
    <source>
        <dbReference type="ARBA" id="ARBA00023136"/>
    </source>
</evidence>
<comment type="subcellular location">
    <subcellularLocation>
        <location evidence="3">Membrane</location>
        <topology evidence="3">Multi-pass membrane protein</topology>
    </subcellularLocation>
</comment>
<keyword evidence="14 15" id="KW-0472">Membrane</keyword>
<keyword evidence="10" id="KW-0479">Metal-binding</keyword>
<keyword evidence="6" id="KW-0813">Transport</keyword>
<keyword evidence="17" id="KW-1185">Reference proteome</keyword>
<feature type="transmembrane region" description="Helical" evidence="15">
    <location>
        <begin position="73"/>
        <end position="91"/>
    </location>
</feature>
<evidence type="ECO:0000256" key="4">
    <source>
        <dbReference type="ARBA" id="ARBA00005163"/>
    </source>
</evidence>
<comment type="caution">
    <text evidence="16">The sequence shown here is derived from an EMBL/GenBank/DDBJ whole genome shotgun (WGS) entry which is preliminary data.</text>
</comment>
<dbReference type="InterPro" id="IPR034804">
    <property type="entry name" value="SQR/QFR_C/D"/>
</dbReference>
<evidence type="ECO:0000256" key="10">
    <source>
        <dbReference type="ARBA" id="ARBA00022723"/>
    </source>
</evidence>
<evidence type="ECO:0000256" key="5">
    <source>
        <dbReference type="ARBA" id="ARBA00019425"/>
    </source>
</evidence>
<dbReference type="NCBIfam" id="TIGR02968">
    <property type="entry name" value="succ_dehyd_anc"/>
    <property type="match status" value="1"/>
</dbReference>
<reference evidence="16 17" key="1">
    <citation type="submission" date="2020-10" db="EMBL/GenBank/DDBJ databases">
        <title>Phylogeny of dyella-like bacteria.</title>
        <authorList>
            <person name="Fu J."/>
        </authorList>
    </citation>
    <scope>NUCLEOTIDE SEQUENCE [LARGE SCALE GENOMIC DNA]</scope>
    <source>
        <strain evidence="16 17">DKC-1</strain>
    </source>
</reference>
<dbReference type="Proteomes" id="UP001620397">
    <property type="component" value="Unassembled WGS sequence"/>
</dbReference>
<comment type="pathway">
    <text evidence="4">Carbohydrate metabolism; tricarboxylic acid cycle.</text>
</comment>
<evidence type="ECO:0000256" key="2">
    <source>
        <dbReference type="ARBA" id="ARBA00004050"/>
    </source>
</evidence>
<dbReference type="EMBL" id="JADIKL010000004">
    <property type="protein sequence ID" value="MFK2931191.1"/>
    <property type="molecule type" value="Genomic_DNA"/>
</dbReference>
<evidence type="ECO:0000256" key="9">
    <source>
        <dbReference type="ARBA" id="ARBA00022692"/>
    </source>
</evidence>
<keyword evidence="13" id="KW-0408">Iron</keyword>
<comment type="cofactor">
    <cofactor evidence="1">
        <name>heme</name>
        <dbReference type="ChEBI" id="CHEBI:30413"/>
    </cofactor>
</comment>